<reference evidence="2 3" key="1">
    <citation type="submission" date="2019-07" db="EMBL/GenBank/DDBJ databases">
        <title>Whole genome shotgun sequence of Kocuria turfanensis NBRC 107627.</title>
        <authorList>
            <person name="Hosoyama A."/>
            <person name="Uohara A."/>
            <person name="Ohji S."/>
            <person name="Ichikawa N."/>
        </authorList>
    </citation>
    <scope>NUCLEOTIDE SEQUENCE [LARGE SCALE GENOMIC DNA]</scope>
    <source>
        <strain evidence="2 3">NBRC 107627</strain>
    </source>
</reference>
<dbReference type="GO" id="GO:0018741">
    <property type="term" value="F:linear primary-alkylsulfatase activity"/>
    <property type="evidence" value="ECO:0007669"/>
    <property type="project" value="TreeGrafter"/>
</dbReference>
<gene>
    <name evidence="2" type="ORF">KTU01_27770</name>
</gene>
<sequence length="118" mass="12172">MLAQLTPDQLFDALAVRVDGPRCWHEHLVLELDLTDTGARYRLELRNGVLTHTVAAPGARADAVLHLPAAALPRIAGTVADPAALTAAGVVVDGDVGAVGRLLAALEAPDPGFAIVTP</sequence>
<organism evidence="2 3">
    <name type="scientific">Kocuria turfanensis</name>
    <dbReference type="NCBI Taxonomy" id="388357"/>
    <lineage>
        <taxon>Bacteria</taxon>
        <taxon>Bacillati</taxon>
        <taxon>Actinomycetota</taxon>
        <taxon>Actinomycetes</taxon>
        <taxon>Micrococcales</taxon>
        <taxon>Micrococcaceae</taxon>
        <taxon>Kocuria</taxon>
    </lineage>
</organism>
<dbReference type="AlphaFoldDB" id="A0A512IG22"/>
<dbReference type="PANTHER" id="PTHR43223">
    <property type="entry name" value="ALKYL/ARYL-SULFATASE"/>
    <property type="match status" value="1"/>
</dbReference>
<dbReference type="STRING" id="388357.GCA_001580365_00432"/>
<dbReference type="PANTHER" id="PTHR43223:SF1">
    <property type="entry name" value="ALKYL_ARYL-SULFATASE BDS1"/>
    <property type="match status" value="1"/>
</dbReference>
<protein>
    <recommendedName>
        <fullName evidence="1">Alkyl sulfatase C-terminal domain-containing protein</fullName>
    </recommendedName>
</protein>
<feature type="domain" description="Alkyl sulfatase C-terminal" evidence="1">
    <location>
        <begin position="1"/>
        <end position="118"/>
    </location>
</feature>
<proteinExistence type="predicted"/>
<dbReference type="GO" id="GO:0018909">
    <property type="term" value="P:dodecyl sulfate metabolic process"/>
    <property type="evidence" value="ECO:0007669"/>
    <property type="project" value="TreeGrafter"/>
</dbReference>
<dbReference type="InterPro" id="IPR029229">
    <property type="entry name" value="Alkyl_sulf_C"/>
</dbReference>
<dbReference type="Pfam" id="PF14864">
    <property type="entry name" value="Alkyl_sulf_C"/>
    <property type="match status" value="1"/>
</dbReference>
<dbReference type="SUPFAM" id="SSF55718">
    <property type="entry name" value="SCP-like"/>
    <property type="match status" value="1"/>
</dbReference>
<evidence type="ECO:0000313" key="2">
    <source>
        <dbReference type="EMBL" id="GEO96654.1"/>
    </source>
</evidence>
<name>A0A512IG22_9MICC</name>
<dbReference type="Proteomes" id="UP000321103">
    <property type="component" value="Unassembled WGS sequence"/>
</dbReference>
<comment type="caution">
    <text evidence="2">The sequence shown here is derived from an EMBL/GenBank/DDBJ whole genome shotgun (WGS) entry which is preliminary data.</text>
</comment>
<dbReference type="EMBL" id="BJZS01000093">
    <property type="protein sequence ID" value="GEO96654.1"/>
    <property type="molecule type" value="Genomic_DNA"/>
</dbReference>
<evidence type="ECO:0000313" key="3">
    <source>
        <dbReference type="Proteomes" id="UP000321103"/>
    </source>
</evidence>
<accession>A0A512IG22</accession>
<evidence type="ECO:0000259" key="1">
    <source>
        <dbReference type="Pfam" id="PF14864"/>
    </source>
</evidence>
<keyword evidence="3" id="KW-1185">Reference proteome</keyword>
<dbReference type="InterPro" id="IPR052195">
    <property type="entry name" value="Bact_Alkyl/Aryl-Sulfatase"/>
</dbReference>
<dbReference type="InterPro" id="IPR036527">
    <property type="entry name" value="SCP2_sterol-bd_dom_sf"/>
</dbReference>
<dbReference type="Gene3D" id="3.30.1050.10">
    <property type="entry name" value="SCP2 sterol-binding domain"/>
    <property type="match status" value="1"/>
</dbReference>